<name>A0A409VJC8_9AGAR</name>
<keyword evidence="6" id="KW-1185">Reference proteome</keyword>
<feature type="compositionally biased region" description="Low complexity" evidence="2">
    <location>
        <begin position="155"/>
        <end position="164"/>
    </location>
</feature>
<feature type="signal peptide" evidence="3">
    <location>
        <begin position="1"/>
        <end position="20"/>
    </location>
</feature>
<evidence type="ECO:0000313" key="6">
    <source>
        <dbReference type="Proteomes" id="UP000284842"/>
    </source>
</evidence>
<dbReference type="Proteomes" id="UP000284842">
    <property type="component" value="Unassembled WGS sequence"/>
</dbReference>
<dbReference type="Pfam" id="PF10342">
    <property type="entry name" value="Kre9_KNH"/>
    <property type="match status" value="1"/>
</dbReference>
<evidence type="ECO:0000259" key="4">
    <source>
        <dbReference type="Pfam" id="PF10342"/>
    </source>
</evidence>
<evidence type="ECO:0000313" key="5">
    <source>
        <dbReference type="EMBL" id="PPQ66343.1"/>
    </source>
</evidence>
<protein>
    <recommendedName>
        <fullName evidence="4">Yeast cell wall synthesis Kre9/Knh1-like N-terminal domain-containing protein</fullName>
    </recommendedName>
</protein>
<proteinExistence type="predicted"/>
<gene>
    <name evidence="5" type="ORF">CVT24_007180</name>
</gene>
<dbReference type="EMBL" id="NHTK01006045">
    <property type="protein sequence ID" value="PPQ66343.1"/>
    <property type="molecule type" value="Genomic_DNA"/>
</dbReference>
<evidence type="ECO:0000256" key="2">
    <source>
        <dbReference type="SAM" id="MobiDB-lite"/>
    </source>
</evidence>
<organism evidence="5 6">
    <name type="scientific">Panaeolus cyanescens</name>
    <dbReference type="NCBI Taxonomy" id="181874"/>
    <lineage>
        <taxon>Eukaryota</taxon>
        <taxon>Fungi</taxon>
        <taxon>Dikarya</taxon>
        <taxon>Basidiomycota</taxon>
        <taxon>Agaricomycotina</taxon>
        <taxon>Agaricomycetes</taxon>
        <taxon>Agaricomycetidae</taxon>
        <taxon>Agaricales</taxon>
        <taxon>Agaricineae</taxon>
        <taxon>Galeropsidaceae</taxon>
        <taxon>Panaeolus</taxon>
    </lineage>
</organism>
<dbReference type="OrthoDB" id="5420143at2759"/>
<feature type="compositionally biased region" description="Low complexity" evidence="2">
    <location>
        <begin position="113"/>
        <end position="123"/>
    </location>
</feature>
<dbReference type="InParanoid" id="A0A409VJC8"/>
<feature type="domain" description="Yeast cell wall synthesis Kre9/Knh1-like N-terminal" evidence="4">
    <location>
        <begin position="30"/>
        <end position="110"/>
    </location>
</feature>
<dbReference type="InterPro" id="IPR018466">
    <property type="entry name" value="Kre9/Knh1-like_N"/>
</dbReference>
<accession>A0A409VJC8</accession>
<reference evidence="5 6" key="1">
    <citation type="journal article" date="2018" name="Evol. Lett.">
        <title>Horizontal gene cluster transfer increased hallucinogenic mushroom diversity.</title>
        <authorList>
            <person name="Reynolds H.T."/>
            <person name="Vijayakumar V."/>
            <person name="Gluck-Thaler E."/>
            <person name="Korotkin H.B."/>
            <person name="Matheny P.B."/>
            <person name="Slot J.C."/>
        </authorList>
    </citation>
    <scope>NUCLEOTIDE SEQUENCE [LARGE SCALE GENOMIC DNA]</scope>
    <source>
        <strain evidence="5 6">2629</strain>
    </source>
</reference>
<feature type="region of interest" description="Disordered" evidence="2">
    <location>
        <begin position="113"/>
        <end position="177"/>
    </location>
</feature>
<dbReference type="AlphaFoldDB" id="A0A409VJC8"/>
<sequence>MINARISLSLLAFVAPLVSALTLQIPENPTSGGEVTIKWTSAPGDPETWTFELINTVFNNAFAIANNVNPAPQELRLTLPVVPEGDGYTLEAVDIGDISKVFASTGPFAIGASTASTTPLSTARGTSLTGSQTTSALSRPATGTPSAPSNIVTQSNTAPATSATSPPPTPTPSTGAALSSRVAAPAVVLLSGLAGAAMIAL</sequence>
<feature type="chain" id="PRO_5019476153" description="Yeast cell wall synthesis Kre9/Knh1-like N-terminal domain-containing protein" evidence="3">
    <location>
        <begin position="21"/>
        <end position="201"/>
    </location>
</feature>
<feature type="compositionally biased region" description="Polar residues" evidence="2">
    <location>
        <begin position="124"/>
        <end position="154"/>
    </location>
</feature>
<evidence type="ECO:0000256" key="1">
    <source>
        <dbReference type="ARBA" id="ARBA00022729"/>
    </source>
</evidence>
<comment type="caution">
    <text evidence="5">The sequence shown here is derived from an EMBL/GenBank/DDBJ whole genome shotgun (WGS) entry which is preliminary data.</text>
</comment>
<evidence type="ECO:0000256" key="3">
    <source>
        <dbReference type="SAM" id="SignalP"/>
    </source>
</evidence>
<keyword evidence="1 3" id="KW-0732">Signal</keyword>